<dbReference type="PANTHER" id="PTHR24198:SF165">
    <property type="entry name" value="ANKYRIN REPEAT-CONTAINING PROTEIN-RELATED"/>
    <property type="match status" value="1"/>
</dbReference>
<dbReference type="OrthoDB" id="823504at2759"/>
<dbReference type="GeneID" id="37009212"/>
<dbReference type="SUPFAM" id="SSF48403">
    <property type="entry name" value="Ankyrin repeat"/>
    <property type="match status" value="1"/>
</dbReference>
<feature type="compositionally biased region" description="Low complexity" evidence="4">
    <location>
        <begin position="511"/>
        <end position="529"/>
    </location>
</feature>
<feature type="compositionally biased region" description="Polar residues" evidence="4">
    <location>
        <begin position="324"/>
        <end position="337"/>
    </location>
</feature>
<evidence type="ECO:0000256" key="1">
    <source>
        <dbReference type="ARBA" id="ARBA00022737"/>
    </source>
</evidence>
<sequence length="707" mass="77008">MRDPPERLRKAVIDGNLPITKRLLARFPELWLNTDPENKGWCNLHYASYQGNYLVCFHLMSLRRRRLSGPVQYTDLDMVTFDNLTVLHMPVFQHHSQTLHYLLQEFAGHPWINHKGGELGRTPLHYCCTCSFTDGLKLLLEFDADWKMTDQNGDTCLHLCFAYGDLAGLRELVKSIVAKCLRSLQDVVGEAQISGKEAILAELGEFEGTKNNHGFRAIDYAASFELQSQYKESRLAWVEAAFEEESILQKSRSENWDSVLAFAPSDTARNDSASLHPSTQSSASSLTAPDSASFAFSSAPKPSVSPEKNEETAKLAQARMHSASVGNDASHISPSDKLNSRRRSNTAAVHGYKPPPLPISINTGVASGSKSSVKMSSPVTPLSIDFPKTPSLKSVTISPSVRGAKRKPSINSMSTGTPEVLKENESLDEIAVPVFAESPSLPTQIPSASGPNPESNSPVAVTAVASPDPSQSSQNNSAESRRRSMSSVHSPPIRSSSFHFSPLGITRRRSATSAAPNGNSNAAAPSAPAEGIDGSRSSSPLSVETSRFSSRRSSLRRNISTPSVVHSSALGMSSANGSLETIPIQQARPERLFRHANASDSMIRSRPTSPTEASANDMSNSLDTIKLSMRRPHEAVPEDKVVHSFVASIPRDKLRRSNTTSPVKEKEPQLGSSVKNRPERSSTMSSSTSMHTQRDLNSIKLTRVRDD</sequence>
<protein>
    <submittedName>
        <fullName evidence="5">Uncharacterized protein</fullName>
    </submittedName>
</protein>
<dbReference type="InterPro" id="IPR036770">
    <property type="entry name" value="Ankyrin_rpt-contain_sf"/>
</dbReference>
<proteinExistence type="predicted"/>
<keyword evidence="1" id="KW-0677">Repeat</keyword>
<evidence type="ECO:0000313" key="5">
    <source>
        <dbReference type="EMBL" id="PVH23592.1"/>
    </source>
</evidence>
<organism evidence="5 6">
    <name type="scientific">Candidozyma haemuli</name>
    <dbReference type="NCBI Taxonomy" id="45357"/>
    <lineage>
        <taxon>Eukaryota</taxon>
        <taxon>Fungi</taxon>
        <taxon>Dikarya</taxon>
        <taxon>Ascomycota</taxon>
        <taxon>Saccharomycotina</taxon>
        <taxon>Pichiomycetes</taxon>
        <taxon>Metschnikowiaceae</taxon>
        <taxon>Candidozyma</taxon>
    </lineage>
</organism>
<feature type="compositionally biased region" description="Low complexity" evidence="4">
    <location>
        <begin position="681"/>
        <end position="690"/>
    </location>
</feature>
<feature type="compositionally biased region" description="Polar residues" evidence="4">
    <location>
        <begin position="598"/>
        <end position="618"/>
    </location>
</feature>
<dbReference type="EMBL" id="PKFO01000011">
    <property type="protein sequence ID" value="PVH23592.1"/>
    <property type="molecule type" value="Genomic_DNA"/>
</dbReference>
<dbReference type="RefSeq" id="XP_025344532.1">
    <property type="nucleotide sequence ID" value="XM_025487516.1"/>
</dbReference>
<feature type="repeat" description="ANK" evidence="3">
    <location>
        <begin position="119"/>
        <end position="151"/>
    </location>
</feature>
<dbReference type="InterPro" id="IPR002110">
    <property type="entry name" value="Ankyrin_rpt"/>
</dbReference>
<dbReference type="SMART" id="SM00248">
    <property type="entry name" value="ANK"/>
    <property type="match status" value="3"/>
</dbReference>
<dbReference type="AlphaFoldDB" id="A0A2V1B0F8"/>
<feature type="compositionally biased region" description="Polar residues" evidence="4">
    <location>
        <begin position="558"/>
        <end position="570"/>
    </location>
</feature>
<feature type="region of interest" description="Disordered" evidence="4">
    <location>
        <begin position="294"/>
        <end position="355"/>
    </location>
</feature>
<dbReference type="STRING" id="45357.A0A2V1B0F8"/>
<keyword evidence="6" id="KW-1185">Reference proteome</keyword>
<evidence type="ECO:0000256" key="4">
    <source>
        <dbReference type="SAM" id="MobiDB-lite"/>
    </source>
</evidence>
<dbReference type="PANTHER" id="PTHR24198">
    <property type="entry name" value="ANKYRIN REPEAT AND PROTEIN KINASE DOMAIN-CONTAINING PROTEIN"/>
    <property type="match status" value="1"/>
</dbReference>
<feature type="region of interest" description="Disordered" evidence="4">
    <location>
        <begin position="597"/>
        <end position="618"/>
    </location>
</feature>
<reference evidence="5 6" key="1">
    <citation type="submission" date="2017-12" db="EMBL/GenBank/DDBJ databases">
        <title>Genome Sequence of a Multidrug-Resistant Candida haemulonii Isolate from a Patient with Chronic Leg Ulcers in Israel.</title>
        <authorList>
            <person name="Chow N.A."/>
            <person name="Gade L."/>
            <person name="Batra D."/>
            <person name="Rowe L.A."/>
            <person name="Ben-Ami R."/>
            <person name="Loparev V.N."/>
            <person name="Litvintseva A.P."/>
        </authorList>
    </citation>
    <scope>NUCLEOTIDE SEQUENCE [LARGE SCALE GENOMIC DNA]</scope>
    <source>
        <strain evidence="5 6">B11899</strain>
    </source>
</reference>
<name>A0A2V1B0F8_9ASCO</name>
<feature type="compositionally biased region" description="Polar residues" evidence="4">
    <location>
        <begin position="440"/>
        <end position="459"/>
    </location>
</feature>
<dbReference type="Proteomes" id="UP000244309">
    <property type="component" value="Unassembled WGS sequence"/>
</dbReference>
<dbReference type="Pfam" id="PF12796">
    <property type="entry name" value="Ank_2"/>
    <property type="match status" value="1"/>
</dbReference>
<accession>A0A2V1B0F8</accession>
<feature type="compositionally biased region" description="Low complexity" evidence="4">
    <location>
        <begin position="465"/>
        <end position="478"/>
    </location>
</feature>
<evidence type="ECO:0000313" key="6">
    <source>
        <dbReference type="Proteomes" id="UP000244309"/>
    </source>
</evidence>
<feature type="compositionally biased region" description="Low complexity" evidence="4">
    <location>
        <begin position="294"/>
        <end position="306"/>
    </location>
</feature>
<evidence type="ECO:0000256" key="2">
    <source>
        <dbReference type="ARBA" id="ARBA00023043"/>
    </source>
</evidence>
<gene>
    <name evidence="5" type="ORF">CXQ85_003882</name>
</gene>
<feature type="compositionally biased region" description="Low complexity" evidence="4">
    <location>
        <begin position="485"/>
        <end position="497"/>
    </location>
</feature>
<feature type="region of interest" description="Disordered" evidence="4">
    <location>
        <begin position="399"/>
        <end position="570"/>
    </location>
</feature>
<feature type="compositionally biased region" description="Polar residues" evidence="4">
    <location>
        <begin position="535"/>
        <end position="545"/>
    </location>
</feature>
<dbReference type="Gene3D" id="1.25.40.20">
    <property type="entry name" value="Ankyrin repeat-containing domain"/>
    <property type="match status" value="1"/>
</dbReference>
<evidence type="ECO:0000256" key="3">
    <source>
        <dbReference type="PROSITE-ProRule" id="PRU00023"/>
    </source>
</evidence>
<dbReference type="VEuPathDB" id="FungiDB:CXQ85_003882"/>
<comment type="caution">
    <text evidence="5">The sequence shown here is derived from an EMBL/GenBank/DDBJ whole genome shotgun (WGS) entry which is preliminary data.</text>
</comment>
<keyword evidence="2 3" id="KW-0040">ANK repeat</keyword>
<dbReference type="PROSITE" id="PS50088">
    <property type="entry name" value="ANK_REPEAT"/>
    <property type="match status" value="1"/>
</dbReference>
<feature type="region of interest" description="Disordered" evidence="4">
    <location>
        <begin position="650"/>
        <end position="707"/>
    </location>
</feature>